<evidence type="ECO:0000313" key="1">
    <source>
        <dbReference type="EMBL" id="KOS43011.1"/>
    </source>
</evidence>
<proteinExistence type="predicted"/>
<reference evidence="1 2" key="1">
    <citation type="submission" date="2015-08" db="EMBL/GenBank/DDBJ databases">
        <title>Genome sequencing of Penicillium nordicum.</title>
        <authorList>
            <person name="Nguyen H.D."/>
            <person name="Seifert K.A."/>
        </authorList>
    </citation>
    <scope>NUCLEOTIDE SEQUENCE [LARGE SCALE GENOMIC DNA]</scope>
    <source>
        <strain evidence="1 2">DAOMC 185683</strain>
    </source>
</reference>
<dbReference type="AlphaFoldDB" id="A0A0M8P8N7"/>
<comment type="caution">
    <text evidence="1">The sequence shown here is derived from an EMBL/GenBank/DDBJ whole genome shotgun (WGS) entry which is preliminary data.</text>
</comment>
<gene>
    <name evidence="1" type="ORF">ACN38_g6079</name>
</gene>
<evidence type="ECO:0000313" key="2">
    <source>
        <dbReference type="Proteomes" id="UP000037696"/>
    </source>
</evidence>
<dbReference type="EMBL" id="LHQQ01000091">
    <property type="protein sequence ID" value="KOS43011.1"/>
    <property type="molecule type" value="Genomic_DNA"/>
</dbReference>
<sequence>MTLPATEPFKRQILIIKSRGLMVMASRSQQGPRRFPVRSRARLCFFVCLTYIESPSILSSYQMVLYSKEEKDFCISRTYIFFSLFYKPFFNLH</sequence>
<protein>
    <submittedName>
        <fullName evidence="1">Uncharacterized protein</fullName>
    </submittedName>
</protein>
<organism evidence="1 2">
    <name type="scientific">Penicillium nordicum</name>
    <dbReference type="NCBI Taxonomy" id="229535"/>
    <lineage>
        <taxon>Eukaryota</taxon>
        <taxon>Fungi</taxon>
        <taxon>Dikarya</taxon>
        <taxon>Ascomycota</taxon>
        <taxon>Pezizomycotina</taxon>
        <taxon>Eurotiomycetes</taxon>
        <taxon>Eurotiomycetidae</taxon>
        <taxon>Eurotiales</taxon>
        <taxon>Aspergillaceae</taxon>
        <taxon>Penicillium</taxon>
    </lineage>
</organism>
<dbReference type="Proteomes" id="UP000037696">
    <property type="component" value="Unassembled WGS sequence"/>
</dbReference>
<name>A0A0M8P8N7_9EURO</name>
<accession>A0A0M8P8N7</accession>
<keyword evidence="2" id="KW-1185">Reference proteome</keyword>